<organism evidence="1 2">
    <name type="scientific">Diploptera punctata</name>
    <name type="common">Pacific beetle cockroach</name>
    <dbReference type="NCBI Taxonomy" id="6984"/>
    <lineage>
        <taxon>Eukaryota</taxon>
        <taxon>Metazoa</taxon>
        <taxon>Ecdysozoa</taxon>
        <taxon>Arthropoda</taxon>
        <taxon>Hexapoda</taxon>
        <taxon>Insecta</taxon>
        <taxon>Pterygota</taxon>
        <taxon>Neoptera</taxon>
        <taxon>Polyneoptera</taxon>
        <taxon>Dictyoptera</taxon>
        <taxon>Blattodea</taxon>
        <taxon>Blaberoidea</taxon>
        <taxon>Blaberidae</taxon>
        <taxon>Diplopterinae</taxon>
        <taxon>Diploptera</taxon>
    </lineage>
</organism>
<dbReference type="AlphaFoldDB" id="A0AAD8A3I3"/>
<dbReference type="Proteomes" id="UP001233999">
    <property type="component" value="Unassembled WGS sequence"/>
</dbReference>
<gene>
    <name evidence="1" type="ORF">L9F63_001736</name>
</gene>
<reference evidence="1" key="2">
    <citation type="submission" date="2023-05" db="EMBL/GenBank/DDBJ databases">
        <authorList>
            <person name="Fouks B."/>
        </authorList>
    </citation>
    <scope>NUCLEOTIDE SEQUENCE</scope>
    <source>
        <strain evidence="1">Stay&amp;Tobe</strain>
        <tissue evidence="1">Testes</tissue>
    </source>
</reference>
<comment type="caution">
    <text evidence="1">The sequence shown here is derived from an EMBL/GenBank/DDBJ whole genome shotgun (WGS) entry which is preliminary data.</text>
</comment>
<proteinExistence type="predicted"/>
<keyword evidence="2" id="KW-1185">Reference proteome</keyword>
<accession>A0AAD8A3I3</accession>
<dbReference type="EMBL" id="JASPKZ010003859">
    <property type="protein sequence ID" value="KAJ9591708.1"/>
    <property type="molecule type" value="Genomic_DNA"/>
</dbReference>
<feature type="non-terminal residue" evidence="1">
    <location>
        <position position="1"/>
    </location>
</feature>
<evidence type="ECO:0000313" key="2">
    <source>
        <dbReference type="Proteomes" id="UP001233999"/>
    </source>
</evidence>
<sequence length="68" mass="7766">ENRVIGLLKHLQGDETDNATSHPKLELTNSLVAKMKEDTDDEDIAPKLQSRRKRIRATEEVKLTKNIL</sequence>
<reference evidence="1" key="1">
    <citation type="journal article" date="2023" name="IScience">
        <title>Live-bearing cockroach genome reveals convergent evolutionary mechanisms linked to viviparity in insects and beyond.</title>
        <authorList>
            <person name="Fouks B."/>
            <person name="Harrison M.C."/>
            <person name="Mikhailova A.A."/>
            <person name="Marchal E."/>
            <person name="English S."/>
            <person name="Carruthers M."/>
            <person name="Jennings E.C."/>
            <person name="Chiamaka E.L."/>
            <person name="Frigard R.A."/>
            <person name="Pippel M."/>
            <person name="Attardo G.M."/>
            <person name="Benoit J.B."/>
            <person name="Bornberg-Bauer E."/>
            <person name="Tobe S.S."/>
        </authorList>
    </citation>
    <scope>NUCLEOTIDE SEQUENCE</scope>
    <source>
        <strain evidence="1">Stay&amp;Tobe</strain>
    </source>
</reference>
<protein>
    <submittedName>
        <fullName evidence="1">Uncharacterized protein</fullName>
    </submittedName>
</protein>
<evidence type="ECO:0000313" key="1">
    <source>
        <dbReference type="EMBL" id="KAJ9591708.1"/>
    </source>
</evidence>
<name>A0AAD8A3I3_DIPPU</name>